<dbReference type="SUPFAM" id="SSF55120">
    <property type="entry name" value="Pseudouridine synthase"/>
    <property type="match status" value="1"/>
</dbReference>
<dbReference type="InterPro" id="IPR011760">
    <property type="entry name" value="PsdUridine_synth_TruD_insert"/>
</dbReference>
<organism evidence="6 7">
    <name type="scientific">Elongatibacter sediminis</name>
    <dbReference type="NCBI Taxonomy" id="3119006"/>
    <lineage>
        <taxon>Bacteria</taxon>
        <taxon>Pseudomonadati</taxon>
        <taxon>Pseudomonadota</taxon>
        <taxon>Gammaproteobacteria</taxon>
        <taxon>Chromatiales</taxon>
        <taxon>Wenzhouxiangellaceae</taxon>
        <taxon>Elongatibacter</taxon>
    </lineage>
</organism>
<dbReference type="InterPro" id="IPR020103">
    <property type="entry name" value="PsdUridine_synth_cat_dom_sf"/>
</dbReference>
<dbReference type="InterPro" id="IPR050170">
    <property type="entry name" value="TruD_pseudoU_synthase"/>
</dbReference>
<dbReference type="GO" id="GO:0003723">
    <property type="term" value="F:RNA binding"/>
    <property type="evidence" value="ECO:0007669"/>
    <property type="project" value="InterPro"/>
</dbReference>
<evidence type="ECO:0000256" key="4">
    <source>
        <dbReference type="HAMAP-Rule" id="MF_01082"/>
    </source>
</evidence>
<keyword evidence="7" id="KW-1185">Reference proteome</keyword>
<dbReference type="EMBL" id="JAZHOG010000008">
    <property type="protein sequence ID" value="MEJ8568398.1"/>
    <property type="molecule type" value="Genomic_DNA"/>
</dbReference>
<sequence length="349" mass="38493">MHPEQELAAFAAAGDWPRALGEPGVRAVIREVPEDFEVEEIARITPAGAGDHLWLWVEKRGANTTWVADQLARAAGCRSGDVGFAGMKDRHAVTRQWYSVPAPGRRDLPWREWQIEGVTVIDGVRHDRKLRRGTLTGNAFRIVLARPEGDLEGLVERMRRIADAGLPNYFGEQRFGHGGDNVRRGADWLRRGGRIKRARRSIYLSAVRSALFNRVLACRVDAGCWNRLMPGEIAMLDGSRSVFPCDNLDESLETRCRELDIHPTGPLPGRDGMQPTDESAALENSVLAPYEALTAALSAAGVDAGRRALRVCPRNAGCRFEEGDAVLRFELPAGAYATAVLRELVTPVR</sequence>
<dbReference type="HAMAP" id="MF_01082">
    <property type="entry name" value="TruD"/>
    <property type="match status" value="1"/>
</dbReference>
<comment type="caution">
    <text evidence="6">The sequence shown here is derived from an EMBL/GenBank/DDBJ whole genome shotgun (WGS) entry which is preliminary data.</text>
</comment>
<name>A0AAW9RK04_9GAMM</name>
<dbReference type="Proteomes" id="UP001359886">
    <property type="component" value="Unassembled WGS sequence"/>
</dbReference>
<reference evidence="6 7" key="1">
    <citation type="submission" date="2024-02" db="EMBL/GenBank/DDBJ databases">
        <title>A novel Wenzhouxiangellaceae bacterium, isolated from coastal sediments.</title>
        <authorList>
            <person name="Du Z.-J."/>
            <person name="Ye Y.-Q."/>
            <person name="Zhang X.-Y."/>
        </authorList>
    </citation>
    <scope>NUCLEOTIDE SEQUENCE [LARGE SCALE GENOMIC DNA]</scope>
    <source>
        <strain evidence="6 7">CH-27</strain>
    </source>
</reference>
<dbReference type="EC" id="5.4.99.27" evidence="4"/>
<dbReference type="GO" id="GO:0160150">
    <property type="term" value="F:tRNA pseudouridine(13) synthase activity"/>
    <property type="evidence" value="ECO:0007669"/>
    <property type="project" value="UniProtKB-EC"/>
</dbReference>
<dbReference type="PANTHER" id="PTHR47811:SF1">
    <property type="entry name" value="TRNA PSEUDOURIDINE SYNTHASE D"/>
    <property type="match status" value="1"/>
</dbReference>
<comment type="catalytic activity">
    <reaction evidence="4">
        <text>uridine(13) in tRNA = pseudouridine(13) in tRNA</text>
        <dbReference type="Rhea" id="RHEA:42540"/>
        <dbReference type="Rhea" id="RHEA-COMP:10105"/>
        <dbReference type="Rhea" id="RHEA-COMP:10106"/>
        <dbReference type="ChEBI" id="CHEBI:65314"/>
        <dbReference type="ChEBI" id="CHEBI:65315"/>
        <dbReference type="EC" id="5.4.99.27"/>
    </reaction>
</comment>
<proteinExistence type="inferred from homology"/>
<evidence type="ECO:0000256" key="3">
    <source>
        <dbReference type="ARBA" id="ARBA00023235"/>
    </source>
</evidence>
<evidence type="ECO:0000313" key="7">
    <source>
        <dbReference type="Proteomes" id="UP001359886"/>
    </source>
</evidence>
<dbReference type="Pfam" id="PF01142">
    <property type="entry name" value="TruD"/>
    <property type="match status" value="2"/>
</dbReference>
<comment type="similarity">
    <text evidence="1 4">Belongs to the pseudouridine synthase TruD family.</text>
</comment>
<keyword evidence="2 4" id="KW-0819">tRNA processing</keyword>
<dbReference type="RefSeq" id="WP_354695723.1">
    <property type="nucleotide sequence ID" value="NZ_JAZHOG010000008.1"/>
</dbReference>
<dbReference type="PROSITE" id="PS50984">
    <property type="entry name" value="TRUD"/>
    <property type="match status" value="1"/>
</dbReference>
<feature type="active site" description="Nucleophile" evidence="4">
    <location>
        <position position="89"/>
    </location>
</feature>
<dbReference type="InterPro" id="IPR001656">
    <property type="entry name" value="PsdUridine_synth_TruD"/>
</dbReference>
<dbReference type="Gene3D" id="3.30.2350.20">
    <property type="entry name" value="TruD, catalytic domain"/>
    <property type="match status" value="1"/>
</dbReference>
<dbReference type="PANTHER" id="PTHR47811">
    <property type="entry name" value="TRNA PSEUDOURIDINE SYNTHASE D"/>
    <property type="match status" value="1"/>
</dbReference>
<dbReference type="InterPro" id="IPR042214">
    <property type="entry name" value="TruD_catalytic"/>
</dbReference>
<comment type="function">
    <text evidence="4">Responsible for synthesis of pseudouridine from uracil-13 in transfer RNAs.</text>
</comment>
<evidence type="ECO:0000313" key="6">
    <source>
        <dbReference type="EMBL" id="MEJ8568398.1"/>
    </source>
</evidence>
<dbReference type="Gene3D" id="3.30.2340.10">
    <property type="entry name" value="TruD, insertion domain"/>
    <property type="match status" value="1"/>
</dbReference>
<evidence type="ECO:0000256" key="1">
    <source>
        <dbReference type="ARBA" id="ARBA00007953"/>
    </source>
</evidence>
<dbReference type="GO" id="GO:0005829">
    <property type="term" value="C:cytosol"/>
    <property type="evidence" value="ECO:0007669"/>
    <property type="project" value="TreeGrafter"/>
</dbReference>
<dbReference type="InterPro" id="IPR043165">
    <property type="entry name" value="TruD_insert_sf"/>
</dbReference>
<protein>
    <recommendedName>
        <fullName evidence="4">tRNA pseudouridine synthase D</fullName>
        <ecNumber evidence="4">5.4.99.27</ecNumber>
    </recommendedName>
    <alternativeName>
        <fullName evidence="4">tRNA pseudouridine(13) synthase</fullName>
    </alternativeName>
    <alternativeName>
        <fullName evidence="4">tRNA pseudouridylate synthase D</fullName>
    </alternativeName>
    <alternativeName>
        <fullName evidence="4">tRNA-uridine isomerase D</fullName>
    </alternativeName>
</protein>
<feature type="domain" description="TRUD" evidence="5">
    <location>
        <begin position="165"/>
        <end position="311"/>
    </location>
</feature>
<gene>
    <name evidence="4" type="primary">truD</name>
    <name evidence="6" type="ORF">V3330_12250</name>
</gene>
<evidence type="ECO:0000256" key="2">
    <source>
        <dbReference type="ARBA" id="ARBA00022694"/>
    </source>
</evidence>
<keyword evidence="3 4" id="KW-0413">Isomerase</keyword>
<dbReference type="GO" id="GO:0031119">
    <property type="term" value="P:tRNA pseudouridine synthesis"/>
    <property type="evidence" value="ECO:0007669"/>
    <property type="project" value="UniProtKB-UniRule"/>
</dbReference>
<accession>A0AAW9RK04</accession>
<evidence type="ECO:0000259" key="5">
    <source>
        <dbReference type="PROSITE" id="PS50984"/>
    </source>
</evidence>
<dbReference type="AlphaFoldDB" id="A0AAW9RK04"/>